<dbReference type="InterPro" id="IPR057309">
    <property type="entry name" value="PcsB_CC"/>
</dbReference>
<feature type="coiled-coil region" evidence="2">
    <location>
        <begin position="20"/>
        <end position="50"/>
    </location>
</feature>
<evidence type="ECO:0000313" key="7">
    <source>
        <dbReference type="Proteomes" id="UP000034166"/>
    </source>
</evidence>
<reference evidence="6 7" key="1">
    <citation type="submission" date="2015-04" db="EMBL/GenBank/DDBJ databases">
        <title>Taxonomic description and genome sequence of Bacillus campisalis sp. nov., a novel member of the genus Bacillus isolated from solar saltern.</title>
        <authorList>
            <person name="Mathan Kumar R."/>
            <person name="Kaur G."/>
            <person name="Kumar A."/>
            <person name="Singh N.K."/>
            <person name="Kaur N."/>
            <person name="Kumar N."/>
            <person name="Mayilraj S."/>
        </authorList>
    </citation>
    <scope>NUCLEOTIDE SEQUENCE [LARGE SCALE GENOMIC DNA]</scope>
    <source>
        <strain evidence="6 7">SA2-6</strain>
    </source>
</reference>
<evidence type="ECO:0000256" key="3">
    <source>
        <dbReference type="SAM" id="MobiDB-lite"/>
    </source>
</evidence>
<evidence type="ECO:0000256" key="1">
    <source>
        <dbReference type="ARBA" id="ARBA00022729"/>
    </source>
</evidence>
<evidence type="ECO:0000259" key="5">
    <source>
        <dbReference type="Pfam" id="PF24568"/>
    </source>
</evidence>
<dbReference type="Pfam" id="PF24568">
    <property type="entry name" value="CC_PcsB"/>
    <property type="match status" value="1"/>
</dbReference>
<feature type="compositionally biased region" description="Basic and acidic residues" evidence="3">
    <location>
        <begin position="237"/>
        <end position="255"/>
    </location>
</feature>
<dbReference type="Pfam" id="PF01551">
    <property type="entry name" value="Peptidase_M23"/>
    <property type="match status" value="1"/>
</dbReference>
<keyword evidence="1" id="KW-0732">Signal</keyword>
<dbReference type="Gene3D" id="6.10.250.3150">
    <property type="match status" value="1"/>
</dbReference>
<dbReference type="InterPro" id="IPR016047">
    <property type="entry name" value="M23ase_b-sheet_dom"/>
</dbReference>
<dbReference type="PANTHER" id="PTHR21666">
    <property type="entry name" value="PEPTIDASE-RELATED"/>
    <property type="match status" value="1"/>
</dbReference>
<proteinExistence type="predicted"/>
<feature type="region of interest" description="Disordered" evidence="3">
    <location>
        <begin position="237"/>
        <end position="256"/>
    </location>
</feature>
<dbReference type="Gene3D" id="2.70.70.10">
    <property type="entry name" value="Glucose Permease (Domain IIA)"/>
    <property type="match status" value="1"/>
</dbReference>
<feature type="coiled-coil region" evidence="2">
    <location>
        <begin position="151"/>
        <end position="206"/>
    </location>
</feature>
<feature type="domain" description="Peptidoglycan hydrolase PcsB coiled-coil" evidence="5">
    <location>
        <begin position="90"/>
        <end position="162"/>
    </location>
</feature>
<dbReference type="PATRIC" id="fig|1408103.3.peg.4365"/>
<sequence>MASLPQAAKADEKLTMEDFLKNVREERLQFESEKQDKEKQKTEISSQQEEILKDIKYLDEEAARINEEIRKLQPEKTAIVRDIENQKQEIKIITDIMEKREKVISERLRTIQDQGGRVSYIEVFLGVKSFGEFIDRAITTKAILDSDKKIMETHYRDLQRKEEMEKELQTKLVSLEESEKKLLALKEEQQIKAEEKNKVMQALKKEQEYIEADLLNIEEIQALIEAQEKAIIAEMEARKPTPVPEKKEKKKEPLKQKTPIKQGDDLFIVPTTGSVTSEYGMRWGSPHAGIDIADGSGDTEVVAAASGTVIRSYYSSSYGNVVFVTHQLNGQTFTTVYAHLENRLVETGEQITQGQLLGYMGNTGHSTGKHLHFEIHEGLWDLEKSNSVDPREYIKI</sequence>
<dbReference type="InterPro" id="IPR050570">
    <property type="entry name" value="Cell_wall_metabolism_enzyme"/>
</dbReference>
<protein>
    <submittedName>
        <fullName evidence="6">Uncharacterized protein</fullName>
    </submittedName>
</protein>
<feature type="domain" description="M23ase beta-sheet core" evidence="4">
    <location>
        <begin position="286"/>
        <end position="389"/>
    </location>
</feature>
<organism evidence="6 7">
    <name type="scientific">Mesobacillus campisalis</name>
    <dbReference type="NCBI Taxonomy" id="1408103"/>
    <lineage>
        <taxon>Bacteria</taxon>
        <taxon>Bacillati</taxon>
        <taxon>Bacillota</taxon>
        <taxon>Bacilli</taxon>
        <taxon>Bacillales</taxon>
        <taxon>Bacillaceae</taxon>
        <taxon>Mesobacillus</taxon>
    </lineage>
</organism>
<dbReference type="Proteomes" id="UP000034166">
    <property type="component" value="Unassembled WGS sequence"/>
</dbReference>
<evidence type="ECO:0000313" key="6">
    <source>
        <dbReference type="EMBL" id="KKK36360.1"/>
    </source>
</evidence>
<dbReference type="CDD" id="cd12797">
    <property type="entry name" value="M23_peptidase"/>
    <property type="match status" value="1"/>
</dbReference>
<keyword evidence="2" id="KW-0175">Coiled coil</keyword>
<accession>A0A0M2SUR5</accession>
<evidence type="ECO:0000256" key="2">
    <source>
        <dbReference type="SAM" id="Coils"/>
    </source>
</evidence>
<name>A0A0M2SUR5_9BACI</name>
<dbReference type="InterPro" id="IPR011055">
    <property type="entry name" value="Dup_hybrid_motif"/>
</dbReference>
<dbReference type="EMBL" id="LAYY01000033">
    <property type="protein sequence ID" value="KKK36360.1"/>
    <property type="molecule type" value="Genomic_DNA"/>
</dbReference>
<dbReference type="PANTHER" id="PTHR21666:SF270">
    <property type="entry name" value="MUREIN HYDROLASE ACTIVATOR ENVC"/>
    <property type="match status" value="1"/>
</dbReference>
<gene>
    <name evidence="6" type="ORF">WQ57_19720</name>
</gene>
<keyword evidence="7" id="KW-1185">Reference proteome</keyword>
<comment type="caution">
    <text evidence="6">The sequence shown here is derived from an EMBL/GenBank/DDBJ whole genome shotgun (WGS) entry which is preliminary data.</text>
</comment>
<evidence type="ECO:0000259" key="4">
    <source>
        <dbReference type="Pfam" id="PF01551"/>
    </source>
</evidence>
<dbReference type="SUPFAM" id="SSF51261">
    <property type="entry name" value="Duplicated hybrid motif"/>
    <property type="match status" value="1"/>
</dbReference>
<dbReference type="GO" id="GO:0004222">
    <property type="term" value="F:metalloendopeptidase activity"/>
    <property type="evidence" value="ECO:0007669"/>
    <property type="project" value="TreeGrafter"/>
</dbReference>
<dbReference type="AlphaFoldDB" id="A0A0M2SUR5"/>